<dbReference type="InterPro" id="IPR036249">
    <property type="entry name" value="Thioredoxin-like_sf"/>
</dbReference>
<feature type="transmembrane region" description="Helical" evidence="2">
    <location>
        <begin position="44"/>
        <end position="65"/>
    </location>
</feature>
<proteinExistence type="predicted"/>
<comment type="caution">
    <text evidence="3">The sequence shown here is derived from an EMBL/GenBank/DDBJ whole genome shotgun (WGS) entry which is preliminary data.</text>
</comment>
<feature type="region of interest" description="Disordered" evidence="1">
    <location>
        <begin position="1"/>
        <end position="37"/>
    </location>
</feature>
<gene>
    <name evidence="3" type="ORF">EI42_01542</name>
</gene>
<sequence>MGKNTKSAAQRRQEAKRQREQRGNMGQGPRSKKRRATAKKDRSSLYWIIGIVALIVVIVGLFVFLRLNATSNQQVSGDAQEAEKMITSLKPEVYEGVSIDQNNKRMEPLKADAPKLTGADGKPQVLYVGADYCPFCAAQRWSLLASLSRFGTFEHVDPIISQEGNHSTFSFYNSTYTSKYIDFVAIDNENGKSNRQPTAEQTQLVNTYGHGSIPFMVIGNVAAASGSFYSPDLLGTQSHIDIARTIVNDRNSELSKSVIGAANYITAAICKATNNQPENVCKQDPMPQLQQSLYASTSNAANQSQLALAPVNIPTRREE</sequence>
<organism evidence="3 4">
    <name type="scientific">Thermosporothrix hazakensis</name>
    <dbReference type="NCBI Taxonomy" id="644383"/>
    <lineage>
        <taxon>Bacteria</taxon>
        <taxon>Bacillati</taxon>
        <taxon>Chloroflexota</taxon>
        <taxon>Ktedonobacteria</taxon>
        <taxon>Ktedonobacterales</taxon>
        <taxon>Thermosporotrichaceae</taxon>
        <taxon>Thermosporothrix</taxon>
    </lineage>
</organism>
<evidence type="ECO:0000256" key="2">
    <source>
        <dbReference type="SAM" id="Phobius"/>
    </source>
</evidence>
<dbReference type="Pfam" id="PF06053">
    <property type="entry name" value="DUF929"/>
    <property type="match status" value="1"/>
</dbReference>
<keyword evidence="2" id="KW-1133">Transmembrane helix</keyword>
<dbReference type="OrthoDB" id="154333at2"/>
<dbReference type="Proteomes" id="UP000248806">
    <property type="component" value="Unassembled WGS sequence"/>
</dbReference>
<dbReference type="EMBL" id="QKUF01000003">
    <property type="protein sequence ID" value="PZW32994.1"/>
    <property type="molecule type" value="Genomic_DNA"/>
</dbReference>
<keyword evidence="4" id="KW-1185">Reference proteome</keyword>
<dbReference type="SUPFAM" id="SSF52833">
    <property type="entry name" value="Thioredoxin-like"/>
    <property type="match status" value="1"/>
</dbReference>
<reference evidence="3 4" key="1">
    <citation type="submission" date="2018-06" db="EMBL/GenBank/DDBJ databases">
        <title>Genomic Encyclopedia of Archaeal and Bacterial Type Strains, Phase II (KMG-II): from individual species to whole genera.</title>
        <authorList>
            <person name="Goeker M."/>
        </authorList>
    </citation>
    <scope>NUCLEOTIDE SEQUENCE [LARGE SCALE GENOMIC DNA]</scope>
    <source>
        <strain evidence="3 4">ATCC BAA-1881</strain>
    </source>
</reference>
<name>A0A326UE23_THEHA</name>
<dbReference type="AlphaFoldDB" id="A0A326UE23"/>
<evidence type="ECO:0000256" key="1">
    <source>
        <dbReference type="SAM" id="MobiDB-lite"/>
    </source>
</evidence>
<dbReference type="RefSeq" id="WP_111320507.1">
    <property type="nucleotide sequence ID" value="NZ_BIFX01000001.1"/>
</dbReference>
<evidence type="ECO:0000313" key="4">
    <source>
        <dbReference type="Proteomes" id="UP000248806"/>
    </source>
</evidence>
<protein>
    <submittedName>
        <fullName evidence="3">Uncharacterized protein DUF929</fullName>
    </submittedName>
</protein>
<feature type="compositionally biased region" description="Basic and acidic residues" evidence="1">
    <location>
        <begin position="11"/>
        <end position="22"/>
    </location>
</feature>
<keyword evidence="2" id="KW-0472">Membrane</keyword>
<dbReference type="InterPro" id="IPR009272">
    <property type="entry name" value="DUF929"/>
</dbReference>
<keyword evidence="2" id="KW-0812">Transmembrane</keyword>
<evidence type="ECO:0000313" key="3">
    <source>
        <dbReference type="EMBL" id="PZW32994.1"/>
    </source>
</evidence>
<accession>A0A326UE23</accession>